<accession>A0A6A2VT60</accession>
<keyword evidence="2" id="KW-1185">Reference proteome</keyword>
<dbReference type="AlphaFoldDB" id="A0A6A2VT60"/>
<keyword evidence="1" id="KW-0255">Endonuclease</keyword>
<dbReference type="Proteomes" id="UP000440041">
    <property type="component" value="Unassembled WGS sequence"/>
</dbReference>
<proteinExistence type="predicted"/>
<reference evidence="1 2" key="1">
    <citation type="submission" date="2019-09" db="EMBL/GenBank/DDBJ databases">
        <title>Characterization of the phylogenetic diversity of two novel species belonging to the genus Bifidobacterium: Bifidobacterium cebidarum sp. nov. and Bifidobacterium leontopitheci sp. nov.</title>
        <authorList>
            <person name="Lugli G.A."/>
            <person name="Duranti S."/>
            <person name="Milani C."/>
            <person name="Turroni F."/>
            <person name="Ventura M."/>
        </authorList>
    </citation>
    <scope>NUCLEOTIDE SEQUENCE [LARGE SCALE GENOMIC DNA]</scope>
    <source>
        <strain evidence="1 2">DSM 100238</strain>
    </source>
</reference>
<evidence type="ECO:0000313" key="1">
    <source>
        <dbReference type="EMBL" id="KAB8292728.1"/>
    </source>
</evidence>
<organism evidence="1 2">
    <name type="scientific">Bifidobacterium apri</name>
    <dbReference type="NCBI Taxonomy" id="1769423"/>
    <lineage>
        <taxon>Bacteria</taxon>
        <taxon>Bacillati</taxon>
        <taxon>Actinomycetota</taxon>
        <taxon>Actinomycetes</taxon>
        <taxon>Bifidobacteriales</taxon>
        <taxon>Bifidobacteriaceae</taxon>
        <taxon>Bifidobacterium</taxon>
    </lineage>
</organism>
<comment type="caution">
    <text evidence="1">The sequence shown here is derived from an EMBL/GenBank/DDBJ whole genome shotgun (WGS) entry which is preliminary data.</text>
</comment>
<name>A0A6A2VT60_9BIFI</name>
<dbReference type="EMBL" id="WBSO01000022">
    <property type="protein sequence ID" value="KAB8292728.1"/>
    <property type="molecule type" value="Genomic_DNA"/>
</dbReference>
<evidence type="ECO:0000313" key="2">
    <source>
        <dbReference type="Proteomes" id="UP000440041"/>
    </source>
</evidence>
<keyword evidence="1" id="KW-0540">Nuclease</keyword>
<dbReference type="GO" id="GO:0004519">
    <property type="term" value="F:endonuclease activity"/>
    <property type="evidence" value="ECO:0007669"/>
    <property type="project" value="UniProtKB-KW"/>
</dbReference>
<keyword evidence="1" id="KW-0378">Hydrolase</keyword>
<sequence length="91" mass="10843">MRAKVLARDGHRCQWPMYDENGFYMGICGAPATEVDHRHRDGVRDDDRFANLWSLCHAHHAGKTHVESVLGRYEKRRRKSDREFREHPAWR</sequence>
<gene>
    <name evidence="1" type="ORF">DSM100238_1780</name>
</gene>
<protein>
    <submittedName>
        <fullName evidence="1">HNH endonuclease</fullName>
    </submittedName>
</protein>